<dbReference type="InterPro" id="IPR046342">
    <property type="entry name" value="CBS_dom_sf"/>
</dbReference>
<keyword evidence="9" id="KW-0129">CBS domain</keyword>
<name>A0A2T7PT88_POMCA</name>
<evidence type="ECO:0000256" key="8">
    <source>
        <dbReference type="ARBA" id="ARBA00023214"/>
    </source>
</evidence>
<sequence length="910" mass="101017">MAAQPENMAPQSENMSERQNFGFEQTLLYGHYKRDLGTFAKFQAKRLKKQDAPIELKIKKPYGLLFLWDRITWLQGLIFSKIGEDWVFLTVLGSIMGALSFATDILIEKCMEAKFWVYQELKFSVALQFFIWVSYSVLLMLFAAGFSHVVSPQSVGSGIPEMKTILRGVVLKEYLTFRTLVAKVVGLCATLSSTLSIGKEGPFVHIASMVAALLGKCTSSFRGLYENEARRLELLAAACAVGVASTYAAPIGGLLFSIEVTTAYFAVRNYTRGFYSSVCAAVVFRVLEYWSREGAKLSAMFLTNFRPDNPFDALELFAFSSIGVVCGFAGALFILMHRRIVRLIRQHKKVSVFLQKNRFIYPGAVTLVIASLTFPPGFGQFFAGLLPPKAAIKELFSNFTWTGGQAENLDEEIILSHWIHPWTNVHVTLVLFTLMHFLMACLCNTLPLPVGVFVPVFTVGAGFGRLVGESMAAWFPEGIPVGDSYRLIVPGGYAVVGAASFAGAVTRSISTSVMVFEMTGQISHVLPAVISVLIANFVANMLQPSFYDSIIRLRRLPYLPDIQSSRTDTWRMFVEDIMIRDVKFVPFTATYRDLQDLLLSTKHRTYPLVNNLESRTLLGSIQRYELERMLLVHLSPDTPVYVPDDSPDDNGSPQCPLPSAPTGLTPQGGPIPRFQVTRVDEDAQAVETVSEIEEKKDTDQSPNLNVISQTSVSTADNSSSTGYNTVNVPLRSILKKSASSPGLSRCASTGDMKDELNQFYRKLSRQRRESRIEDRPFKITSARSSSASLGKKVKLPPVARRMRQLTQMEVHSLFSLLGLNHAYVTNIGHLVGVVGLQELRNAIQGQLDSQAANKGKKSNMDDDEEEEVAIDMEELEIVHNIPPTDEYRLHEVTSNSDNQNHKQGPTTTAV</sequence>
<evidence type="ECO:0000256" key="2">
    <source>
        <dbReference type="ARBA" id="ARBA00022448"/>
    </source>
</evidence>
<evidence type="ECO:0000259" key="12">
    <source>
        <dbReference type="PROSITE" id="PS51371"/>
    </source>
</evidence>
<dbReference type="GO" id="GO:0005886">
    <property type="term" value="C:plasma membrane"/>
    <property type="evidence" value="ECO:0007669"/>
    <property type="project" value="TreeGrafter"/>
</dbReference>
<dbReference type="Proteomes" id="UP000245119">
    <property type="component" value="Linkage Group LG2"/>
</dbReference>
<feature type="transmembrane region" description="Helical" evidence="10">
    <location>
        <begin position="127"/>
        <end position="150"/>
    </location>
</feature>
<keyword evidence="2 10" id="KW-0813">Transport</keyword>
<feature type="transmembrane region" description="Helical" evidence="10">
    <location>
        <begin position="525"/>
        <end position="542"/>
    </location>
</feature>
<evidence type="ECO:0000256" key="11">
    <source>
        <dbReference type="SAM" id="MobiDB-lite"/>
    </source>
</evidence>
<dbReference type="PANTHER" id="PTHR45720">
    <property type="entry name" value="CHLORIDE CHANNEL PROTEIN 2"/>
    <property type="match status" value="1"/>
</dbReference>
<keyword evidence="8 10" id="KW-0868">Chloride</keyword>
<evidence type="ECO:0000256" key="3">
    <source>
        <dbReference type="ARBA" id="ARBA00022692"/>
    </source>
</evidence>
<feature type="transmembrane region" description="Helical" evidence="10">
    <location>
        <begin position="316"/>
        <end position="338"/>
    </location>
</feature>
<keyword evidence="7 10" id="KW-0472">Membrane</keyword>
<dbReference type="CDD" id="cd03683">
    <property type="entry name" value="ClC_1_like"/>
    <property type="match status" value="1"/>
</dbReference>
<keyword evidence="3 10" id="KW-0812">Transmembrane</keyword>
<dbReference type="PRINTS" id="PR00762">
    <property type="entry name" value="CLCHANNEL"/>
</dbReference>
<evidence type="ECO:0000256" key="9">
    <source>
        <dbReference type="PROSITE-ProRule" id="PRU00703"/>
    </source>
</evidence>
<dbReference type="Gene3D" id="3.10.580.10">
    <property type="entry name" value="CBS-domain"/>
    <property type="match status" value="2"/>
</dbReference>
<comment type="caution">
    <text evidence="13">The sequence shown here is derived from an EMBL/GenBank/DDBJ whole genome shotgun (WGS) entry which is preliminary data.</text>
</comment>
<dbReference type="FunFam" id="1.10.3080.10:FF:000012">
    <property type="entry name" value="Chloride channel K"/>
    <property type="match status" value="1"/>
</dbReference>
<dbReference type="PANTHER" id="PTHR45720:SF10">
    <property type="entry name" value="CHLORIDE CHANNEL PROTEIN 2"/>
    <property type="match status" value="1"/>
</dbReference>
<keyword evidence="14" id="KW-1185">Reference proteome</keyword>
<dbReference type="STRING" id="400727.A0A2T7PT88"/>
<dbReference type="PROSITE" id="PS51371">
    <property type="entry name" value="CBS"/>
    <property type="match status" value="1"/>
</dbReference>
<evidence type="ECO:0000256" key="5">
    <source>
        <dbReference type="ARBA" id="ARBA00022989"/>
    </source>
</evidence>
<comment type="caution">
    <text evidence="10">Lacks conserved residue(s) required for the propagation of feature annotation.</text>
</comment>
<dbReference type="InterPro" id="IPR014743">
    <property type="entry name" value="Cl-channel_core"/>
</dbReference>
<feature type="transmembrane region" description="Helical" evidence="10">
    <location>
        <begin position="425"/>
        <end position="443"/>
    </location>
</feature>
<reference evidence="13 14" key="1">
    <citation type="submission" date="2018-04" db="EMBL/GenBank/DDBJ databases">
        <title>The genome of golden apple snail Pomacea canaliculata provides insight into stress tolerance and invasive adaptation.</title>
        <authorList>
            <person name="Liu C."/>
            <person name="Liu B."/>
            <person name="Ren Y."/>
            <person name="Zhang Y."/>
            <person name="Wang H."/>
            <person name="Li S."/>
            <person name="Jiang F."/>
            <person name="Yin L."/>
            <person name="Zhang G."/>
            <person name="Qian W."/>
            <person name="Fan W."/>
        </authorList>
    </citation>
    <scope>NUCLEOTIDE SEQUENCE [LARGE SCALE GENOMIC DNA]</scope>
    <source>
        <strain evidence="13">SZHN2017</strain>
        <tissue evidence="13">Muscle</tissue>
    </source>
</reference>
<dbReference type="EMBL" id="PZQS01000002">
    <property type="protein sequence ID" value="PVD36643.1"/>
    <property type="molecule type" value="Genomic_DNA"/>
</dbReference>
<protein>
    <recommendedName>
        <fullName evidence="10">Chloride channel protein</fullName>
    </recommendedName>
</protein>
<evidence type="ECO:0000313" key="14">
    <source>
        <dbReference type="Proteomes" id="UP000245119"/>
    </source>
</evidence>
<feature type="compositionally biased region" description="Polar residues" evidence="11">
    <location>
        <begin position="892"/>
        <end position="910"/>
    </location>
</feature>
<feature type="region of interest" description="Disordered" evidence="11">
    <location>
        <begin position="882"/>
        <end position="910"/>
    </location>
</feature>
<evidence type="ECO:0000256" key="6">
    <source>
        <dbReference type="ARBA" id="ARBA00023065"/>
    </source>
</evidence>
<keyword evidence="5 10" id="KW-1133">Transmembrane helix</keyword>
<evidence type="ECO:0000256" key="7">
    <source>
        <dbReference type="ARBA" id="ARBA00023136"/>
    </source>
</evidence>
<dbReference type="Pfam" id="PF00654">
    <property type="entry name" value="Voltage_CLC"/>
    <property type="match status" value="1"/>
</dbReference>
<feature type="transmembrane region" description="Helical" evidence="10">
    <location>
        <begin position="86"/>
        <end position="107"/>
    </location>
</feature>
<feature type="transmembrane region" description="Helical" evidence="10">
    <location>
        <begin position="359"/>
        <end position="378"/>
    </location>
</feature>
<comment type="subcellular location">
    <subcellularLocation>
        <location evidence="1 10">Membrane</location>
        <topology evidence="1 10">Multi-pass membrane protein</topology>
    </subcellularLocation>
</comment>
<organism evidence="13 14">
    <name type="scientific">Pomacea canaliculata</name>
    <name type="common">Golden apple snail</name>
    <dbReference type="NCBI Taxonomy" id="400727"/>
    <lineage>
        <taxon>Eukaryota</taxon>
        <taxon>Metazoa</taxon>
        <taxon>Spiralia</taxon>
        <taxon>Lophotrochozoa</taxon>
        <taxon>Mollusca</taxon>
        <taxon>Gastropoda</taxon>
        <taxon>Caenogastropoda</taxon>
        <taxon>Architaenioglossa</taxon>
        <taxon>Ampullarioidea</taxon>
        <taxon>Ampullariidae</taxon>
        <taxon>Pomacea</taxon>
    </lineage>
</organism>
<dbReference type="InterPro" id="IPR000644">
    <property type="entry name" value="CBS_dom"/>
</dbReference>
<feature type="transmembrane region" description="Helical" evidence="10">
    <location>
        <begin position="487"/>
        <end position="505"/>
    </location>
</feature>
<dbReference type="OrthoDB" id="4564at2759"/>
<dbReference type="Gene3D" id="1.10.3080.10">
    <property type="entry name" value="Clc chloride channel"/>
    <property type="match status" value="1"/>
</dbReference>
<dbReference type="GO" id="GO:0005247">
    <property type="term" value="F:voltage-gated chloride channel activity"/>
    <property type="evidence" value="ECO:0007669"/>
    <property type="project" value="TreeGrafter"/>
</dbReference>
<evidence type="ECO:0000256" key="4">
    <source>
        <dbReference type="ARBA" id="ARBA00022737"/>
    </source>
</evidence>
<evidence type="ECO:0000256" key="10">
    <source>
        <dbReference type="RuleBase" id="RU361221"/>
    </source>
</evidence>
<dbReference type="AlphaFoldDB" id="A0A2T7PT88"/>
<feature type="transmembrane region" description="Helical" evidence="10">
    <location>
        <begin position="450"/>
        <end position="467"/>
    </location>
</feature>
<gene>
    <name evidence="13" type="ORF">C0Q70_03629</name>
</gene>
<proteinExistence type="inferred from homology"/>
<keyword evidence="4" id="KW-0677">Repeat</keyword>
<feature type="region of interest" description="Disordered" evidence="11">
    <location>
        <begin position="640"/>
        <end position="668"/>
    </location>
</feature>
<dbReference type="SUPFAM" id="SSF54631">
    <property type="entry name" value="CBS-domain pair"/>
    <property type="match status" value="1"/>
</dbReference>
<feature type="transmembrane region" description="Helical" evidence="10">
    <location>
        <begin position="234"/>
        <end position="258"/>
    </location>
</feature>
<keyword evidence="6 10" id="KW-0406">Ion transport</keyword>
<feature type="domain" description="CBS" evidence="12">
    <location>
        <begin position="578"/>
        <end position="640"/>
    </location>
</feature>
<dbReference type="InterPro" id="IPR001807">
    <property type="entry name" value="ClC"/>
</dbReference>
<accession>A0A2T7PT88</accession>
<dbReference type="SUPFAM" id="SSF81340">
    <property type="entry name" value="Clc chloride channel"/>
    <property type="match status" value="1"/>
</dbReference>
<dbReference type="InterPro" id="IPR050970">
    <property type="entry name" value="Cl_channel_volt-gated"/>
</dbReference>
<comment type="similarity">
    <text evidence="10">Belongs to the chloride channel (TC 2.A.49) family.</text>
</comment>
<evidence type="ECO:0000256" key="1">
    <source>
        <dbReference type="ARBA" id="ARBA00004141"/>
    </source>
</evidence>
<evidence type="ECO:0000313" key="13">
    <source>
        <dbReference type="EMBL" id="PVD36643.1"/>
    </source>
</evidence>